<evidence type="ECO:0000256" key="1">
    <source>
        <dbReference type="ARBA" id="ARBA00022729"/>
    </source>
</evidence>
<protein>
    <submittedName>
        <fullName evidence="3">ABC transporter substrate-binding protein</fullName>
    </submittedName>
</protein>
<feature type="domain" description="PorZ N-terminal beta-propeller" evidence="2">
    <location>
        <begin position="29"/>
        <end position="187"/>
    </location>
</feature>
<name>A0A8J2Y4W0_9FLAO</name>
<comment type="caution">
    <text evidence="3">The sequence shown here is derived from an EMBL/GenBank/DDBJ whole genome shotgun (WGS) entry which is preliminary data.</text>
</comment>
<dbReference type="NCBIfam" id="TIGR04183">
    <property type="entry name" value="Por_Secre_tail"/>
    <property type="match status" value="1"/>
</dbReference>
<reference evidence="3" key="2">
    <citation type="submission" date="2020-09" db="EMBL/GenBank/DDBJ databases">
        <authorList>
            <person name="Sun Q."/>
            <person name="Zhou Y."/>
        </authorList>
    </citation>
    <scope>NUCLEOTIDE SEQUENCE</scope>
    <source>
        <strain evidence="3">CGMCC 1.12924</strain>
    </source>
</reference>
<proteinExistence type="predicted"/>
<keyword evidence="4" id="KW-1185">Reference proteome</keyword>
<evidence type="ECO:0000313" key="3">
    <source>
        <dbReference type="EMBL" id="GGD81395.1"/>
    </source>
</evidence>
<organism evidence="3 4">
    <name type="scientific">Planktosalinus lacus</name>
    <dbReference type="NCBI Taxonomy" id="1526573"/>
    <lineage>
        <taxon>Bacteria</taxon>
        <taxon>Pseudomonadati</taxon>
        <taxon>Bacteroidota</taxon>
        <taxon>Flavobacteriia</taxon>
        <taxon>Flavobacteriales</taxon>
        <taxon>Flavobacteriaceae</taxon>
        <taxon>Planktosalinus</taxon>
    </lineage>
</organism>
<reference evidence="3" key="1">
    <citation type="journal article" date="2014" name="Int. J. Syst. Evol. Microbiol.">
        <title>Complete genome sequence of Corynebacterium casei LMG S-19264T (=DSM 44701T), isolated from a smear-ripened cheese.</title>
        <authorList>
            <consortium name="US DOE Joint Genome Institute (JGI-PGF)"/>
            <person name="Walter F."/>
            <person name="Albersmeier A."/>
            <person name="Kalinowski J."/>
            <person name="Ruckert C."/>
        </authorList>
    </citation>
    <scope>NUCLEOTIDE SEQUENCE</scope>
    <source>
        <strain evidence="3">CGMCC 1.12924</strain>
    </source>
</reference>
<dbReference type="Gene3D" id="2.130.10.10">
    <property type="entry name" value="YVTN repeat-like/Quinoprotein amine dehydrogenase"/>
    <property type="match status" value="2"/>
</dbReference>
<dbReference type="EMBL" id="BMGK01000001">
    <property type="protein sequence ID" value="GGD81395.1"/>
    <property type="molecule type" value="Genomic_DNA"/>
</dbReference>
<dbReference type="InterPro" id="IPR048954">
    <property type="entry name" value="PorZ_N"/>
</dbReference>
<dbReference type="InterPro" id="IPR011047">
    <property type="entry name" value="Quinoprotein_ADH-like_sf"/>
</dbReference>
<evidence type="ECO:0000259" key="2">
    <source>
        <dbReference type="Pfam" id="PF21544"/>
    </source>
</evidence>
<gene>
    <name evidence="3" type="ORF">GCM10011312_02190</name>
</gene>
<accession>A0A8J2Y4W0</accession>
<sequence>MNAQTFENQWAALFSFSNVVDLAEGNDKLYAASENAVFTYDLITSEINTITTIQGLSGELISSIYYSEGFNITAIGYQNGLIELVLDDGTVLKVIDILDKPTIPPNRKRINHFNEFNGNLYISTDFGISVYDLTSLEFGDSYFIGDLGTQTRINQTAVLDGYIFAAMGNKIKRADVNNPNLINFEEWFDYYPSGMIGIQSFGDFLYGIDFNSRLLQFEDGNATIIANFSEPNKNIYTSENYLTVTSETSSTVFDLSLDQVASVNSVMDYEEYGLSNSLAYNNNIYLATDQYGVLEVPFGNNQAEQILPDGPILNKPFAIDATPGQLWVVFGEVTLTFNPFPLNERGMSQFINNKWVNVPYEELFGAKSISYVKIDPNNPSEVYAGSMNDGLLKLVDSIPTILFDETNSALEPGFVTSNNPGGSIRIFGSEFDNSGNLWFVQSGVENGLNKLSASGQIQGYDLTSVIPDPPSEVGLNKLDITREGFVFFASLNNGLIGYNPTTGAFKKIMEDFGNGNLPDKNVRAVTIDNRNQAWIGTLRGLRVLFNVGGFFQENANVDAQPIIILDDDGVPQELLFEQSITDIEVDGANNKWIATATSGVFYVSSNGQETLLRFNKDNSPLPSNNVQDIAIDPQSGVVYFATANGLMAFNGTTTAPNESLEALRAFPNPVRPNFNGSVTIDGLTARANVKITDVNGNLVYEQVSEGGSLQWDTTAFGRYKVSSGVYFILATTDDAMETKVAKVMIVR</sequence>
<evidence type="ECO:0000313" key="4">
    <source>
        <dbReference type="Proteomes" id="UP000652231"/>
    </source>
</evidence>
<dbReference type="Proteomes" id="UP000652231">
    <property type="component" value="Unassembled WGS sequence"/>
</dbReference>
<dbReference type="Pfam" id="PF21544">
    <property type="entry name" value="PorZ_N_b_propeller"/>
    <property type="match status" value="1"/>
</dbReference>
<dbReference type="InterPro" id="IPR026444">
    <property type="entry name" value="Secre_tail"/>
</dbReference>
<dbReference type="SUPFAM" id="SSF101898">
    <property type="entry name" value="NHL repeat"/>
    <property type="match status" value="1"/>
</dbReference>
<dbReference type="AlphaFoldDB" id="A0A8J2Y4W0"/>
<dbReference type="InterPro" id="IPR015943">
    <property type="entry name" value="WD40/YVTN_repeat-like_dom_sf"/>
</dbReference>
<dbReference type="SUPFAM" id="SSF50998">
    <property type="entry name" value="Quinoprotein alcohol dehydrogenase-like"/>
    <property type="match status" value="1"/>
</dbReference>
<keyword evidence="1" id="KW-0732">Signal</keyword>